<accession>A0A7J6XBA3</accession>
<evidence type="ECO:0000313" key="2">
    <source>
        <dbReference type="Proteomes" id="UP000554482"/>
    </source>
</evidence>
<sequence>MDLSEFEEVSWNQPFDIGSKCLESQKKQVEAKLSQGVNKTSFVEKVRGDEQPRHVEIADLSNPVMKGNIPSIRLPKQTVERGQQFWDYECVMSIAKGVGCPIGVDKVTAERELGFYANVLIDLDLSKSLPNQILVEVDDGEEFLQEIAYPALPKFCPHCQAIGHSKNECKGLQREIHEVDPQSNMNTYQEPWKLKKLKNGVRREEEAVILGSKQQSLEQCNSSETSSRVQKTQYQFKTHFWRSHERIGMPVLNAWLLL</sequence>
<evidence type="ECO:0000313" key="1">
    <source>
        <dbReference type="EMBL" id="KAF5206115.1"/>
    </source>
</evidence>
<dbReference type="OrthoDB" id="1939300at2759"/>
<dbReference type="EMBL" id="JABWDY010003173">
    <property type="protein sequence ID" value="KAF5206115.1"/>
    <property type="molecule type" value="Genomic_DNA"/>
</dbReference>
<dbReference type="AlphaFoldDB" id="A0A7J6XBA3"/>
<reference evidence="1 2" key="1">
    <citation type="submission" date="2020-06" db="EMBL/GenBank/DDBJ databases">
        <title>Transcriptomic and genomic resources for Thalictrum thalictroides and T. hernandezii: Facilitating candidate gene discovery in an emerging model plant lineage.</title>
        <authorList>
            <person name="Arias T."/>
            <person name="Riano-Pachon D.M."/>
            <person name="Di Stilio V.S."/>
        </authorList>
    </citation>
    <scope>NUCLEOTIDE SEQUENCE [LARGE SCALE GENOMIC DNA]</scope>
    <source>
        <strain evidence="2">cv. WT478/WT964</strain>
        <tissue evidence="1">Leaves</tissue>
    </source>
</reference>
<dbReference type="Proteomes" id="UP000554482">
    <property type="component" value="Unassembled WGS sequence"/>
</dbReference>
<proteinExistence type="predicted"/>
<dbReference type="InterPro" id="IPR040256">
    <property type="entry name" value="At4g02000-like"/>
</dbReference>
<dbReference type="PANTHER" id="PTHR31286">
    <property type="entry name" value="GLYCINE-RICH CELL WALL STRUCTURAL PROTEIN 1.8-LIKE"/>
    <property type="match status" value="1"/>
</dbReference>
<comment type="caution">
    <text evidence="1">The sequence shown here is derived from an EMBL/GenBank/DDBJ whole genome shotgun (WGS) entry which is preliminary data.</text>
</comment>
<gene>
    <name evidence="1" type="ORF">FRX31_004300</name>
</gene>
<dbReference type="PANTHER" id="PTHR31286:SF60">
    <property type="entry name" value="PROTEIN, PUTATIVE-RELATED"/>
    <property type="match status" value="1"/>
</dbReference>
<protein>
    <submittedName>
        <fullName evidence="1">Uncharacterized protein</fullName>
    </submittedName>
</protein>
<name>A0A7J6XBA3_THATH</name>
<organism evidence="1 2">
    <name type="scientific">Thalictrum thalictroides</name>
    <name type="common">Rue-anemone</name>
    <name type="synonym">Anemone thalictroides</name>
    <dbReference type="NCBI Taxonomy" id="46969"/>
    <lineage>
        <taxon>Eukaryota</taxon>
        <taxon>Viridiplantae</taxon>
        <taxon>Streptophyta</taxon>
        <taxon>Embryophyta</taxon>
        <taxon>Tracheophyta</taxon>
        <taxon>Spermatophyta</taxon>
        <taxon>Magnoliopsida</taxon>
        <taxon>Ranunculales</taxon>
        <taxon>Ranunculaceae</taxon>
        <taxon>Thalictroideae</taxon>
        <taxon>Thalictrum</taxon>
    </lineage>
</organism>
<keyword evidence="2" id="KW-1185">Reference proteome</keyword>